<evidence type="ECO:0000313" key="5">
    <source>
        <dbReference type="Proteomes" id="UP001054252"/>
    </source>
</evidence>
<name>A0AAV5JKU7_9ROSI</name>
<keyword evidence="2" id="KW-0328">Glycosyltransferase</keyword>
<dbReference type="FunFam" id="3.40.50.2000:FF:000088">
    <property type="entry name" value="Glycosyltransferase"/>
    <property type="match status" value="1"/>
</dbReference>
<accession>A0AAV5JKU7</accession>
<reference evidence="4 5" key="1">
    <citation type="journal article" date="2021" name="Commun. Biol.">
        <title>The genome of Shorea leprosula (Dipterocarpaceae) highlights the ecological relevance of drought in aseasonal tropical rainforests.</title>
        <authorList>
            <person name="Ng K.K.S."/>
            <person name="Kobayashi M.J."/>
            <person name="Fawcett J.A."/>
            <person name="Hatakeyama M."/>
            <person name="Paape T."/>
            <person name="Ng C.H."/>
            <person name="Ang C.C."/>
            <person name="Tnah L.H."/>
            <person name="Lee C.T."/>
            <person name="Nishiyama T."/>
            <person name="Sese J."/>
            <person name="O'Brien M.J."/>
            <person name="Copetti D."/>
            <person name="Mohd Noor M.I."/>
            <person name="Ong R.C."/>
            <person name="Putra M."/>
            <person name="Sireger I.Z."/>
            <person name="Indrioko S."/>
            <person name="Kosugi Y."/>
            <person name="Izuno A."/>
            <person name="Isagi Y."/>
            <person name="Lee S.L."/>
            <person name="Shimizu K.K."/>
        </authorList>
    </citation>
    <scope>NUCLEOTIDE SEQUENCE [LARGE SCALE GENOMIC DNA]</scope>
    <source>
        <strain evidence="4">214</strain>
    </source>
</reference>
<comment type="similarity">
    <text evidence="1">Belongs to the UDP-glycosyltransferase family.</text>
</comment>
<dbReference type="Proteomes" id="UP001054252">
    <property type="component" value="Unassembled WGS sequence"/>
</dbReference>
<dbReference type="Pfam" id="PF00201">
    <property type="entry name" value="UDPGT"/>
    <property type="match status" value="1"/>
</dbReference>
<protein>
    <submittedName>
        <fullName evidence="4">Uncharacterized protein</fullName>
    </submittedName>
</protein>
<dbReference type="EMBL" id="BPVZ01000035">
    <property type="protein sequence ID" value="GKV11958.1"/>
    <property type="molecule type" value="Genomic_DNA"/>
</dbReference>
<dbReference type="SUPFAM" id="SSF53756">
    <property type="entry name" value="UDP-Glycosyltransferase/glycogen phosphorylase"/>
    <property type="match status" value="1"/>
</dbReference>
<dbReference type="InterPro" id="IPR002213">
    <property type="entry name" value="UDP_glucos_trans"/>
</dbReference>
<dbReference type="InterPro" id="IPR050481">
    <property type="entry name" value="UDP-glycosyltransf_plant"/>
</dbReference>
<organism evidence="4 5">
    <name type="scientific">Rubroshorea leprosula</name>
    <dbReference type="NCBI Taxonomy" id="152421"/>
    <lineage>
        <taxon>Eukaryota</taxon>
        <taxon>Viridiplantae</taxon>
        <taxon>Streptophyta</taxon>
        <taxon>Embryophyta</taxon>
        <taxon>Tracheophyta</taxon>
        <taxon>Spermatophyta</taxon>
        <taxon>Magnoliopsida</taxon>
        <taxon>eudicotyledons</taxon>
        <taxon>Gunneridae</taxon>
        <taxon>Pentapetalae</taxon>
        <taxon>rosids</taxon>
        <taxon>malvids</taxon>
        <taxon>Malvales</taxon>
        <taxon>Dipterocarpaceae</taxon>
        <taxon>Rubroshorea</taxon>
    </lineage>
</organism>
<dbReference type="PANTHER" id="PTHR48049:SF60">
    <property type="entry name" value="UDP-GLYCOSYLTRANSFERASE 91B1"/>
    <property type="match status" value="1"/>
</dbReference>
<dbReference type="Gene3D" id="3.40.50.2000">
    <property type="entry name" value="Glycogen Phosphorylase B"/>
    <property type="match status" value="2"/>
</dbReference>
<evidence type="ECO:0000256" key="1">
    <source>
        <dbReference type="ARBA" id="ARBA00009995"/>
    </source>
</evidence>
<comment type="caution">
    <text evidence="4">The sequence shown here is derived from an EMBL/GenBank/DDBJ whole genome shotgun (WGS) entry which is preliminary data.</text>
</comment>
<dbReference type="PANTHER" id="PTHR48049">
    <property type="entry name" value="GLYCOSYLTRANSFERASE"/>
    <property type="match status" value="1"/>
</dbReference>
<sequence>MSIVQQKLHIAVFPWLAHGHILPFLEVSKFLVQMGHRVSYISTPKNISRLPKFPLELSPNLSFVVLPMPQVEGLPPGVESTADIPVHKLPYLKKAYDNLETPLAEFLKTLRIDWIIHDFAPHWLPRIAAPMGINLAYFIIYSASTTAFFGPPDELIGGHRQRPEDFTVTPEWIDYPSDVAFKLHEIVSLEQGMDQDVSDFIRWGSVLQGCQVVTLRSCPEFEPDPLRLLPRLLQKPVVPIGLLPPLLTSAPPDEDDEDDTWKSLRKWLDGKNPKSVFYIALGTEVALSPSLAHELALGIEKSGLPFVWIIKNRPLVEGQMDQDILPPEFEERISGRGFVLRGWAPQMRILAHPSIGGFLTHCGWSSTIEALGLGLPLILFSGAYSDLGLVARLLHGKRVGMEIERNEVDGSFTSEAVAKGIRVVMVEADGEAIRANASAMREICGNVELGRKYLTEFTRFLENYKPLTL</sequence>
<dbReference type="AlphaFoldDB" id="A0AAV5JKU7"/>
<dbReference type="FunFam" id="3.40.50.2000:FF:000037">
    <property type="entry name" value="Glycosyltransferase"/>
    <property type="match status" value="1"/>
</dbReference>
<dbReference type="CDD" id="cd03784">
    <property type="entry name" value="GT1_Gtf-like"/>
    <property type="match status" value="1"/>
</dbReference>
<evidence type="ECO:0000313" key="4">
    <source>
        <dbReference type="EMBL" id="GKV11958.1"/>
    </source>
</evidence>
<dbReference type="GO" id="GO:0035251">
    <property type="term" value="F:UDP-glucosyltransferase activity"/>
    <property type="evidence" value="ECO:0007669"/>
    <property type="project" value="InterPro"/>
</dbReference>
<evidence type="ECO:0000256" key="2">
    <source>
        <dbReference type="ARBA" id="ARBA00022676"/>
    </source>
</evidence>
<keyword evidence="5" id="KW-1185">Reference proteome</keyword>
<keyword evidence="3" id="KW-0808">Transferase</keyword>
<evidence type="ECO:0000256" key="3">
    <source>
        <dbReference type="ARBA" id="ARBA00022679"/>
    </source>
</evidence>
<proteinExistence type="inferred from homology"/>
<gene>
    <name evidence="4" type="ORF">SLEP1_g23167</name>
</gene>